<evidence type="ECO:0000259" key="2">
    <source>
        <dbReference type="Pfam" id="PF09922"/>
    </source>
</evidence>
<proteinExistence type="predicted"/>
<name>A0ABV8U1I2_9ACTN</name>
<reference evidence="4" key="1">
    <citation type="journal article" date="2019" name="Int. J. Syst. Evol. Microbiol.">
        <title>The Global Catalogue of Microorganisms (GCM) 10K type strain sequencing project: providing services to taxonomists for standard genome sequencing and annotation.</title>
        <authorList>
            <consortium name="The Broad Institute Genomics Platform"/>
            <consortium name="The Broad Institute Genome Sequencing Center for Infectious Disease"/>
            <person name="Wu L."/>
            <person name="Ma J."/>
        </authorList>
    </citation>
    <scope>NUCLEOTIDE SEQUENCE [LARGE SCALE GENOMIC DNA]</scope>
    <source>
        <strain evidence="4">IBRC-M 10908</strain>
    </source>
</reference>
<sequence>MPDSSDRNSSLRVSDAERNEVVDRLQKALAAGYIDLGEFDERAAGAQRAKVRGDLKGLLEDIPDGEVALHADAAVMEVEERLVVKTTMGDVKKQGQWPVPGRITVKNGMGDVKLDFREAYCPHEVVEIRLDGGMGDVVIVLPDEWIATENVRSTMGDVRNKCTSSPLRARKRINVTGKTKMGDVVIRRERKFLRWRW</sequence>
<dbReference type="Pfam" id="PF08044">
    <property type="entry name" value="DUF1707"/>
    <property type="match status" value="1"/>
</dbReference>
<gene>
    <name evidence="3" type="ORF">ACFPET_13870</name>
</gene>
<organism evidence="3 4">
    <name type="scientific">Salininema proteolyticum</name>
    <dbReference type="NCBI Taxonomy" id="1607685"/>
    <lineage>
        <taxon>Bacteria</taxon>
        <taxon>Bacillati</taxon>
        <taxon>Actinomycetota</taxon>
        <taxon>Actinomycetes</taxon>
        <taxon>Glycomycetales</taxon>
        <taxon>Glycomycetaceae</taxon>
        <taxon>Salininema</taxon>
    </lineage>
</organism>
<evidence type="ECO:0000313" key="4">
    <source>
        <dbReference type="Proteomes" id="UP001595823"/>
    </source>
</evidence>
<dbReference type="PANTHER" id="PTHR40763:SF5">
    <property type="entry name" value="MEMBRANE PROTEIN"/>
    <property type="match status" value="1"/>
</dbReference>
<dbReference type="InterPro" id="IPR024425">
    <property type="entry name" value="LiaF-like_C"/>
</dbReference>
<evidence type="ECO:0000313" key="3">
    <source>
        <dbReference type="EMBL" id="MFC4336290.1"/>
    </source>
</evidence>
<accession>A0ABV8U1I2</accession>
<dbReference type="PANTHER" id="PTHR40763">
    <property type="entry name" value="MEMBRANE PROTEIN-RELATED"/>
    <property type="match status" value="1"/>
</dbReference>
<evidence type="ECO:0000259" key="1">
    <source>
        <dbReference type="Pfam" id="PF08044"/>
    </source>
</evidence>
<dbReference type="Proteomes" id="UP001595823">
    <property type="component" value="Unassembled WGS sequence"/>
</dbReference>
<comment type="caution">
    <text evidence="3">The sequence shown here is derived from an EMBL/GenBank/DDBJ whole genome shotgun (WGS) entry which is preliminary data.</text>
</comment>
<dbReference type="EMBL" id="JBHSDK010000018">
    <property type="protein sequence ID" value="MFC4336290.1"/>
    <property type="molecule type" value="Genomic_DNA"/>
</dbReference>
<dbReference type="Pfam" id="PF09922">
    <property type="entry name" value="LiaF-like_C"/>
    <property type="match status" value="1"/>
</dbReference>
<feature type="domain" description="DUF1707" evidence="1">
    <location>
        <begin position="11"/>
        <end position="63"/>
    </location>
</feature>
<protein>
    <submittedName>
        <fullName evidence="3">DUF1707 domain-containing protein</fullName>
    </submittedName>
</protein>
<keyword evidence="4" id="KW-1185">Reference proteome</keyword>
<feature type="domain" description="Cell wall-active antibiotics response LiaF-like C-terminal" evidence="2">
    <location>
        <begin position="97"/>
        <end position="161"/>
    </location>
</feature>
<dbReference type="RefSeq" id="WP_380622058.1">
    <property type="nucleotide sequence ID" value="NZ_JBHSDK010000018.1"/>
</dbReference>
<dbReference type="InterPro" id="IPR012551">
    <property type="entry name" value="DUF1707_SHOCT-like"/>
</dbReference>